<dbReference type="GeneID" id="303172696"/>
<reference evidence="2 3" key="1">
    <citation type="submission" date="2017-02" db="EMBL/GenBank/DDBJ databases">
        <authorList>
            <person name="Peterson S.W."/>
        </authorList>
    </citation>
    <scope>NUCLEOTIDE SEQUENCE [LARGE SCALE GENOMIC DNA]</scope>
    <source>
        <strain evidence="2 3">LMG 22410</strain>
    </source>
</reference>
<feature type="region of interest" description="Disordered" evidence="1">
    <location>
        <begin position="1"/>
        <end position="32"/>
    </location>
</feature>
<evidence type="ECO:0000313" key="2">
    <source>
        <dbReference type="EMBL" id="SJM57697.1"/>
    </source>
</evidence>
<name>A0A1R4FPF7_9MICO</name>
<dbReference type="EMBL" id="FUHU01000026">
    <property type="protein sequence ID" value="SJM57697.1"/>
    <property type="molecule type" value="Genomic_DNA"/>
</dbReference>
<evidence type="ECO:0000256" key="1">
    <source>
        <dbReference type="SAM" id="MobiDB-lite"/>
    </source>
</evidence>
<evidence type="ECO:0000313" key="3">
    <source>
        <dbReference type="Proteomes" id="UP000195787"/>
    </source>
</evidence>
<protein>
    <recommendedName>
        <fullName evidence="4">DUF3710 domain-containing protein</fullName>
    </recommendedName>
</protein>
<gene>
    <name evidence="2" type="ORF">CZ674_05655</name>
</gene>
<feature type="compositionally biased region" description="Acidic residues" evidence="1">
    <location>
        <begin position="1"/>
        <end position="12"/>
    </location>
</feature>
<sequence length="197" mass="21378">MSEAEETDVEYEPIEKSAPDDRDEVGPLDDAEAPVRPYIDLGGLKVVPREGLQMRLEVEERTKRVVAVTLILGESTVQLQPFAAPRSEGIWHSVRAVLLGQLEKQGAAVEEVDGLIGPELRASIPVGDAGKRQVRIVGVDGPRWMLQAMIAGKAASSEADYETMVDVLRATVVVRGQQPMPPRDLIPLKAPAAKGRE</sequence>
<proteinExistence type="predicted"/>
<dbReference type="InterPro" id="IPR022183">
    <property type="entry name" value="DUF3710"/>
</dbReference>
<dbReference type="RefSeq" id="WP_086991573.1">
    <property type="nucleotide sequence ID" value="NZ_FUHU01000026.1"/>
</dbReference>
<keyword evidence="3" id="KW-1185">Reference proteome</keyword>
<accession>A0A1R4FPF7</accession>
<dbReference type="Proteomes" id="UP000195787">
    <property type="component" value="Unassembled WGS sequence"/>
</dbReference>
<dbReference type="AlphaFoldDB" id="A0A1R4FPF7"/>
<organism evidence="2 3">
    <name type="scientific">Agrococcus casei LMG 22410</name>
    <dbReference type="NCBI Taxonomy" id="1255656"/>
    <lineage>
        <taxon>Bacteria</taxon>
        <taxon>Bacillati</taxon>
        <taxon>Actinomycetota</taxon>
        <taxon>Actinomycetes</taxon>
        <taxon>Micrococcales</taxon>
        <taxon>Microbacteriaceae</taxon>
        <taxon>Agrococcus</taxon>
    </lineage>
</organism>
<feature type="compositionally biased region" description="Acidic residues" evidence="1">
    <location>
        <begin position="21"/>
        <end position="32"/>
    </location>
</feature>
<dbReference type="OrthoDB" id="8480367at2"/>
<dbReference type="Pfam" id="PF12502">
    <property type="entry name" value="DUF3710"/>
    <property type="match status" value="1"/>
</dbReference>
<evidence type="ECO:0008006" key="4">
    <source>
        <dbReference type="Google" id="ProtNLM"/>
    </source>
</evidence>